<evidence type="ECO:0000313" key="2">
    <source>
        <dbReference type="Proteomes" id="UP001057402"/>
    </source>
</evidence>
<organism evidence="1 2">
    <name type="scientific">Melastoma candidum</name>
    <dbReference type="NCBI Taxonomy" id="119954"/>
    <lineage>
        <taxon>Eukaryota</taxon>
        <taxon>Viridiplantae</taxon>
        <taxon>Streptophyta</taxon>
        <taxon>Embryophyta</taxon>
        <taxon>Tracheophyta</taxon>
        <taxon>Spermatophyta</taxon>
        <taxon>Magnoliopsida</taxon>
        <taxon>eudicotyledons</taxon>
        <taxon>Gunneridae</taxon>
        <taxon>Pentapetalae</taxon>
        <taxon>rosids</taxon>
        <taxon>malvids</taxon>
        <taxon>Myrtales</taxon>
        <taxon>Melastomataceae</taxon>
        <taxon>Melastomatoideae</taxon>
        <taxon>Melastomateae</taxon>
        <taxon>Melastoma</taxon>
    </lineage>
</organism>
<name>A0ACB9M984_9MYRT</name>
<keyword evidence="2" id="KW-1185">Reference proteome</keyword>
<proteinExistence type="predicted"/>
<comment type="caution">
    <text evidence="1">The sequence shown here is derived from an EMBL/GenBank/DDBJ whole genome shotgun (WGS) entry which is preliminary data.</text>
</comment>
<dbReference type="EMBL" id="CM042889">
    <property type="protein sequence ID" value="KAI4320725.1"/>
    <property type="molecule type" value="Genomic_DNA"/>
</dbReference>
<reference evidence="2" key="1">
    <citation type="journal article" date="2023" name="Front. Plant Sci.">
        <title>Chromosomal-level genome assembly of Melastoma candidum provides insights into trichome evolution.</title>
        <authorList>
            <person name="Zhong Y."/>
            <person name="Wu W."/>
            <person name="Sun C."/>
            <person name="Zou P."/>
            <person name="Liu Y."/>
            <person name="Dai S."/>
            <person name="Zhou R."/>
        </authorList>
    </citation>
    <scope>NUCLEOTIDE SEQUENCE [LARGE SCALE GENOMIC DNA]</scope>
</reference>
<gene>
    <name evidence="1" type="ORF">MLD38_034174</name>
</gene>
<protein>
    <submittedName>
        <fullName evidence="1">Uncharacterized protein</fullName>
    </submittedName>
</protein>
<sequence>MTTTTTSSSTPNTSPSFPLPLPSTTSPPITRSAACCWFGLILFIRHFKHNNFSSFIRQLNTYFTHMGFWMFVLPGFRKVNLDRWEFANECFLGGQRHLLKLIKRRRKTSSPSLL</sequence>
<evidence type="ECO:0000313" key="1">
    <source>
        <dbReference type="EMBL" id="KAI4320725.1"/>
    </source>
</evidence>
<accession>A0ACB9M984</accession>
<dbReference type="Proteomes" id="UP001057402">
    <property type="component" value="Chromosome 10"/>
</dbReference>